<dbReference type="NCBIfam" id="NF010217">
    <property type="entry name" value="PRK13678.1-4"/>
    <property type="match status" value="1"/>
</dbReference>
<sequence>MANKDQQDNDKYVTLTDEKGNESLYEILFTFHSDEYKKDYILFTPAGSDRITVEDPDQEVEIQAFSFDPTSGDSETDSDLYPIENDDEWNMVSEVLNTFVEDDSLRTDDKNDED</sequence>
<protein>
    <recommendedName>
        <fullName evidence="2">UPF0473 protein ATX59_05655</fullName>
    </recommendedName>
</protein>
<dbReference type="Proteomes" id="UP000181728">
    <property type="component" value="Unassembled WGS sequence"/>
</dbReference>
<reference evidence="3 4" key="1">
    <citation type="journal article" date="2016" name="BMC Genomics">
        <title>Consensus pan-genome assembly of the specialised wine bacterium Oenococcus oeni.</title>
        <authorList>
            <person name="Sternes P.R."/>
            <person name="Borneman A.R."/>
        </authorList>
    </citation>
    <scope>NUCLEOTIDE SEQUENCE [LARGE SCALE GENOMIC DNA]</scope>
    <source>
        <strain evidence="3 4">AWRIB661</strain>
    </source>
</reference>
<evidence type="ECO:0000256" key="2">
    <source>
        <dbReference type="HAMAP-Rule" id="MF_01448"/>
    </source>
</evidence>
<evidence type="ECO:0000313" key="4">
    <source>
        <dbReference type="Proteomes" id="UP000181728"/>
    </source>
</evidence>
<gene>
    <name evidence="3" type="ORF">ATX59_05655</name>
</gene>
<accession>A0A483C421</accession>
<dbReference type="PANTHER" id="PTHR40066:SF1">
    <property type="entry name" value="UPF0473 PROTEIN CBO2561_CLC_2432"/>
    <property type="match status" value="1"/>
</dbReference>
<dbReference type="HAMAP" id="MF_01448">
    <property type="entry name" value="UPF0473"/>
    <property type="match status" value="1"/>
</dbReference>
<dbReference type="PANTHER" id="PTHR40066">
    <property type="entry name" value="UPF0473 PROTEIN CBO2561/CLC_2432"/>
    <property type="match status" value="1"/>
</dbReference>
<organism evidence="3 4">
    <name type="scientific">Oenococcus oeni</name>
    <name type="common">Leuconostoc oenos</name>
    <dbReference type="NCBI Taxonomy" id="1247"/>
    <lineage>
        <taxon>Bacteria</taxon>
        <taxon>Bacillati</taxon>
        <taxon>Bacillota</taxon>
        <taxon>Bacilli</taxon>
        <taxon>Lactobacillales</taxon>
        <taxon>Lactobacillaceae</taxon>
        <taxon>Oenococcus</taxon>
    </lineage>
</organism>
<comment type="caution">
    <text evidence="3">The sequence shown here is derived from an EMBL/GenBank/DDBJ whole genome shotgun (WGS) entry which is preliminary data.</text>
</comment>
<dbReference type="EMBL" id="MLOK01000040">
    <property type="protein sequence ID" value="OIM21115.1"/>
    <property type="molecule type" value="Genomic_DNA"/>
</dbReference>
<comment type="similarity">
    <text evidence="1 2">Belongs to the UPF0473 family.</text>
</comment>
<proteinExistence type="inferred from homology"/>
<name>A0A483C421_OENOE</name>
<evidence type="ECO:0000256" key="1">
    <source>
        <dbReference type="ARBA" id="ARBA00008439"/>
    </source>
</evidence>
<dbReference type="RefSeq" id="WP_002820394.1">
    <property type="nucleotide sequence ID" value="NZ_CP027431.1"/>
</dbReference>
<dbReference type="AlphaFoldDB" id="A0A483C421"/>
<dbReference type="OMA" id="HSDDYDK"/>
<evidence type="ECO:0000313" key="3">
    <source>
        <dbReference type="EMBL" id="OIM21115.1"/>
    </source>
</evidence>
<dbReference type="InterPro" id="IPR009711">
    <property type="entry name" value="UPF0473"/>
</dbReference>
<dbReference type="Pfam" id="PF06949">
    <property type="entry name" value="DUF1292"/>
    <property type="match status" value="1"/>
</dbReference>